<dbReference type="Proteomes" id="UP001500879">
    <property type="component" value="Unassembled WGS sequence"/>
</dbReference>
<evidence type="ECO:0000313" key="1">
    <source>
        <dbReference type="EMBL" id="GAA0418099.1"/>
    </source>
</evidence>
<organism evidence="1 2">
    <name type="scientific">Streptomyces luteireticuli</name>
    <dbReference type="NCBI Taxonomy" id="173858"/>
    <lineage>
        <taxon>Bacteria</taxon>
        <taxon>Bacillati</taxon>
        <taxon>Actinomycetota</taxon>
        <taxon>Actinomycetes</taxon>
        <taxon>Kitasatosporales</taxon>
        <taxon>Streptomycetaceae</taxon>
        <taxon>Streptomyces</taxon>
    </lineage>
</organism>
<dbReference type="EMBL" id="BAAABX010000048">
    <property type="protein sequence ID" value="GAA0418099.1"/>
    <property type="molecule type" value="Genomic_DNA"/>
</dbReference>
<gene>
    <name evidence="1" type="ORF">GCM10010357_44280</name>
</gene>
<proteinExistence type="predicted"/>
<evidence type="ECO:0000313" key="2">
    <source>
        <dbReference type="Proteomes" id="UP001500879"/>
    </source>
</evidence>
<protein>
    <recommendedName>
        <fullName evidence="3">L-tyrosine 3-hydroxylase</fullName>
    </recommendedName>
</protein>
<evidence type="ECO:0008006" key="3">
    <source>
        <dbReference type="Google" id="ProtNLM"/>
    </source>
</evidence>
<reference evidence="1 2" key="1">
    <citation type="journal article" date="2019" name="Int. J. Syst. Evol. Microbiol.">
        <title>The Global Catalogue of Microorganisms (GCM) 10K type strain sequencing project: providing services to taxonomists for standard genome sequencing and annotation.</title>
        <authorList>
            <consortium name="The Broad Institute Genomics Platform"/>
            <consortium name="The Broad Institute Genome Sequencing Center for Infectious Disease"/>
            <person name="Wu L."/>
            <person name="Ma J."/>
        </authorList>
    </citation>
    <scope>NUCLEOTIDE SEQUENCE [LARGE SCALE GENOMIC DNA]</scope>
    <source>
        <strain evidence="1 2">JCM 4788</strain>
    </source>
</reference>
<accession>A0ABN0YXV0</accession>
<name>A0ABN0YXV0_9ACTN</name>
<comment type="caution">
    <text evidence="1">The sequence shown here is derived from an EMBL/GenBank/DDBJ whole genome shotgun (WGS) entry which is preliminary data.</text>
</comment>
<keyword evidence="2" id="KW-1185">Reference proteome</keyword>
<sequence length="313" mass="34384">MMSRNSATAALSLPTALGWDFGDYPYALEPLTLPHPGEPWLADGTAGEDLTESCRELLTAAADGALVTPPATAPELERLFWFRWITGHHISFVIWRLIAARLEQLAAGHGDRAAIAREITEYVRAYSAMMLYTGSSTREIYNDTIRPSMYRMHSTFSGTWAADYAAVRGLFRGRRLPPVPDGEADALAREIALSQRIHLGVAAKLVVDGRSLLQHLVDNPPERQPRVWTSVFDCYFLTLRAPASGHEVLAQLLRRCKAVAMDLAANGLYPRVADYTGPTPEELCTPETLTCESELSDIVLRVAALATGCPPLH</sequence>
<dbReference type="RefSeq" id="WP_344027069.1">
    <property type="nucleotide sequence ID" value="NZ_BAAABX010000048.1"/>
</dbReference>